<sequence length="63" mass="7462">MQINLLCPEKDNPHKLVYITKLVNEHKNHDLDQAHYNFQENIAFTMEITEDVKFFVTKINCSP</sequence>
<reference evidence="1 2" key="1">
    <citation type="submission" date="2021-06" db="EMBL/GenBank/DDBJ databases">
        <authorList>
            <person name="Kallberg Y."/>
            <person name="Tangrot J."/>
            <person name="Rosling A."/>
        </authorList>
    </citation>
    <scope>NUCLEOTIDE SEQUENCE [LARGE SCALE GENOMIC DNA]</scope>
    <source>
        <strain evidence="1 2">120-4 pot B 10/14</strain>
    </source>
</reference>
<accession>A0ABN7V2F3</accession>
<dbReference type="Proteomes" id="UP000789901">
    <property type="component" value="Unassembled WGS sequence"/>
</dbReference>
<evidence type="ECO:0000313" key="1">
    <source>
        <dbReference type="EMBL" id="CAG8720274.1"/>
    </source>
</evidence>
<gene>
    <name evidence="1" type="ORF">GMARGA_LOCUS13456</name>
</gene>
<keyword evidence="2" id="KW-1185">Reference proteome</keyword>
<comment type="caution">
    <text evidence="1">The sequence shown here is derived from an EMBL/GenBank/DDBJ whole genome shotgun (WGS) entry which is preliminary data.</text>
</comment>
<name>A0ABN7V2F3_GIGMA</name>
<proteinExistence type="predicted"/>
<dbReference type="EMBL" id="CAJVQB010008552">
    <property type="protein sequence ID" value="CAG8720274.1"/>
    <property type="molecule type" value="Genomic_DNA"/>
</dbReference>
<evidence type="ECO:0000313" key="2">
    <source>
        <dbReference type="Proteomes" id="UP000789901"/>
    </source>
</evidence>
<protein>
    <submittedName>
        <fullName evidence="1">3829_t:CDS:1</fullName>
    </submittedName>
</protein>
<organism evidence="1 2">
    <name type="scientific">Gigaspora margarita</name>
    <dbReference type="NCBI Taxonomy" id="4874"/>
    <lineage>
        <taxon>Eukaryota</taxon>
        <taxon>Fungi</taxon>
        <taxon>Fungi incertae sedis</taxon>
        <taxon>Mucoromycota</taxon>
        <taxon>Glomeromycotina</taxon>
        <taxon>Glomeromycetes</taxon>
        <taxon>Diversisporales</taxon>
        <taxon>Gigasporaceae</taxon>
        <taxon>Gigaspora</taxon>
    </lineage>
</organism>